<evidence type="ECO:0000256" key="3">
    <source>
        <dbReference type="ARBA" id="ARBA00022982"/>
    </source>
</evidence>
<dbReference type="PIRSF" id="PIRSF000077">
    <property type="entry name" value="Thioredoxin"/>
    <property type="match status" value="1"/>
</dbReference>
<dbReference type="InterPro" id="IPR013766">
    <property type="entry name" value="Thioredoxin_domain"/>
</dbReference>
<name>A0A380BIN1_SPHSI</name>
<evidence type="ECO:0000256" key="2">
    <source>
        <dbReference type="ARBA" id="ARBA00022448"/>
    </source>
</evidence>
<dbReference type="PANTHER" id="PTHR45663:SF11">
    <property type="entry name" value="GEO12009P1"/>
    <property type="match status" value="1"/>
</dbReference>
<evidence type="ECO:0000256" key="1">
    <source>
        <dbReference type="ARBA" id="ARBA00008987"/>
    </source>
</evidence>
<dbReference type="InterPro" id="IPR036249">
    <property type="entry name" value="Thioredoxin-like_sf"/>
</dbReference>
<dbReference type="Pfam" id="PF00085">
    <property type="entry name" value="Thioredoxin"/>
    <property type="match status" value="1"/>
</dbReference>
<reference evidence="11 12" key="1">
    <citation type="submission" date="2018-06" db="EMBL/GenBank/DDBJ databases">
        <authorList>
            <consortium name="Pathogen Informatics"/>
            <person name="Doyle S."/>
        </authorList>
    </citation>
    <scope>NUCLEOTIDE SEQUENCE [LARGE SCALE GENOMIC DNA]</scope>
    <source>
        <strain evidence="11 12">NCTC11388</strain>
    </source>
</reference>
<dbReference type="PROSITE" id="PS51352">
    <property type="entry name" value="THIOREDOXIN_2"/>
    <property type="match status" value="1"/>
</dbReference>
<comment type="similarity">
    <text evidence="1 7">Belongs to the thioredoxin family.</text>
</comment>
<dbReference type="Proteomes" id="UP000254893">
    <property type="component" value="Unassembled WGS sequence"/>
</dbReference>
<protein>
    <recommendedName>
        <fullName evidence="6 7">Thioredoxin</fullName>
    </recommendedName>
</protein>
<feature type="domain" description="Thioredoxin" evidence="10">
    <location>
        <begin position="1"/>
        <end position="99"/>
    </location>
</feature>
<dbReference type="Gene3D" id="3.40.30.10">
    <property type="entry name" value="Glutaredoxin"/>
    <property type="match status" value="1"/>
</dbReference>
<feature type="site" description="Contributes to redox potential value" evidence="8">
    <location>
        <position position="24"/>
    </location>
</feature>
<organism evidence="11 12">
    <name type="scientific">Sphingobacterium spiritivorum</name>
    <name type="common">Flavobacterium spiritivorum</name>
    <dbReference type="NCBI Taxonomy" id="258"/>
    <lineage>
        <taxon>Bacteria</taxon>
        <taxon>Pseudomonadati</taxon>
        <taxon>Bacteroidota</taxon>
        <taxon>Sphingobacteriia</taxon>
        <taxon>Sphingobacteriales</taxon>
        <taxon>Sphingobacteriaceae</taxon>
        <taxon>Sphingobacterium</taxon>
    </lineage>
</organism>
<feature type="site" description="Deprotonates C-terminal active site Cys" evidence="8">
    <location>
        <position position="17"/>
    </location>
</feature>
<dbReference type="CDD" id="cd02947">
    <property type="entry name" value="TRX_family"/>
    <property type="match status" value="1"/>
</dbReference>
<keyword evidence="4 9" id="KW-1015">Disulfide bond</keyword>
<feature type="active site" description="Nucleophile" evidence="8">
    <location>
        <position position="23"/>
    </location>
</feature>
<evidence type="ECO:0000313" key="12">
    <source>
        <dbReference type="Proteomes" id="UP000254893"/>
    </source>
</evidence>
<sequence>MATFNEILQKHKLALIDFSATWCGPCQQLAPILEEVKKHYGEDLSIIKIDVDKNQSLASNFRVQGVPTLILFKDGEQVWRQSGLLMKNNLVQVIDQHRQA</sequence>
<feature type="disulfide bond" description="Redox-active" evidence="9">
    <location>
        <begin position="23"/>
        <end position="26"/>
    </location>
</feature>
<dbReference type="PRINTS" id="PR00421">
    <property type="entry name" value="THIOREDOXIN"/>
</dbReference>
<dbReference type="InterPro" id="IPR017937">
    <property type="entry name" value="Thioredoxin_CS"/>
</dbReference>
<dbReference type="PROSITE" id="PS00194">
    <property type="entry name" value="THIOREDOXIN_1"/>
    <property type="match status" value="1"/>
</dbReference>
<evidence type="ECO:0000256" key="7">
    <source>
        <dbReference type="PIRNR" id="PIRNR000077"/>
    </source>
</evidence>
<dbReference type="AlphaFoldDB" id="A0A380BIN1"/>
<evidence type="ECO:0000256" key="5">
    <source>
        <dbReference type="ARBA" id="ARBA00023284"/>
    </source>
</evidence>
<dbReference type="InterPro" id="IPR005746">
    <property type="entry name" value="Thioredoxin"/>
</dbReference>
<keyword evidence="2" id="KW-0813">Transport</keyword>
<dbReference type="NCBIfam" id="TIGR01068">
    <property type="entry name" value="thioredoxin"/>
    <property type="match status" value="1"/>
</dbReference>
<dbReference type="GO" id="GO:0015035">
    <property type="term" value="F:protein-disulfide reductase activity"/>
    <property type="evidence" value="ECO:0007669"/>
    <property type="project" value="UniProtKB-UniRule"/>
</dbReference>
<keyword evidence="3" id="KW-0249">Electron transport</keyword>
<dbReference type="EMBL" id="UGYW01000002">
    <property type="protein sequence ID" value="SUJ01052.1"/>
    <property type="molecule type" value="Genomic_DNA"/>
</dbReference>
<evidence type="ECO:0000256" key="8">
    <source>
        <dbReference type="PIRSR" id="PIRSR000077-1"/>
    </source>
</evidence>
<evidence type="ECO:0000313" key="11">
    <source>
        <dbReference type="EMBL" id="SUJ01052.1"/>
    </source>
</evidence>
<dbReference type="PANTHER" id="PTHR45663">
    <property type="entry name" value="GEO12009P1"/>
    <property type="match status" value="1"/>
</dbReference>
<proteinExistence type="inferred from homology"/>
<evidence type="ECO:0000259" key="10">
    <source>
        <dbReference type="PROSITE" id="PS51352"/>
    </source>
</evidence>
<feature type="active site" description="Nucleophile" evidence="8">
    <location>
        <position position="26"/>
    </location>
</feature>
<feature type="site" description="Contributes to redox potential value" evidence="8">
    <location>
        <position position="25"/>
    </location>
</feature>
<accession>A0A380BIN1</accession>
<dbReference type="FunFam" id="3.40.30.10:FF:000001">
    <property type="entry name" value="Thioredoxin"/>
    <property type="match status" value="1"/>
</dbReference>
<dbReference type="SUPFAM" id="SSF52833">
    <property type="entry name" value="Thioredoxin-like"/>
    <property type="match status" value="1"/>
</dbReference>
<evidence type="ECO:0000256" key="6">
    <source>
        <dbReference type="NCBIfam" id="TIGR01068"/>
    </source>
</evidence>
<dbReference type="GO" id="GO:0005737">
    <property type="term" value="C:cytoplasm"/>
    <property type="evidence" value="ECO:0007669"/>
    <property type="project" value="TreeGrafter"/>
</dbReference>
<keyword evidence="5 9" id="KW-0676">Redox-active center</keyword>
<dbReference type="RefSeq" id="WP_115169079.1">
    <property type="nucleotide sequence ID" value="NZ_UGYW01000002.1"/>
</dbReference>
<gene>
    <name evidence="11" type="primary">trxA_1</name>
    <name evidence="11" type="ORF">NCTC11388_00653</name>
</gene>
<evidence type="ECO:0000256" key="4">
    <source>
        <dbReference type="ARBA" id="ARBA00023157"/>
    </source>
</evidence>
<evidence type="ECO:0000256" key="9">
    <source>
        <dbReference type="PIRSR" id="PIRSR000077-4"/>
    </source>
</evidence>